<proteinExistence type="inferred from homology"/>
<comment type="caution">
    <text evidence="5">The sequence shown here is derived from an EMBL/GenBank/DDBJ whole genome shotgun (WGS) entry which is preliminary data.</text>
</comment>
<organism evidence="5 6">
    <name type="scientific">Marinobacterium zhoushanense</name>
    <dbReference type="NCBI Taxonomy" id="1679163"/>
    <lineage>
        <taxon>Bacteria</taxon>
        <taxon>Pseudomonadati</taxon>
        <taxon>Pseudomonadota</taxon>
        <taxon>Gammaproteobacteria</taxon>
        <taxon>Oceanospirillales</taxon>
        <taxon>Oceanospirillaceae</taxon>
        <taxon>Marinobacterium</taxon>
    </lineage>
</organism>
<sequence>MTTPELRRATADDLDLLLKLDDSCFDDSWSAKLWQQMLGNTKRYLCWLLVADRPLGFVLFSHILDEAELIRIGVHSQRRGEGLARAMLLEAQAVLEQRGVSAFYLEVRDSNSAAQQLYRSCGWQKNGRRRGYYSTEDGTEDALLFNRTLD</sequence>
<evidence type="ECO:0000313" key="5">
    <source>
        <dbReference type="EMBL" id="GGC08264.1"/>
    </source>
</evidence>
<evidence type="ECO:0000256" key="1">
    <source>
        <dbReference type="ARBA" id="ARBA00022679"/>
    </source>
</evidence>
<keyword evidence="3" id="KW-0963">Cytoplasm</keyword>
<dbReference type="PANTHER" id="PTHR43877:SF2">
    <property type="entry name" value="AMINOALKYLPHOSPHONATE N-ACETYLTRANSFERASE-RELATED"/>
    <property type="match status" value="1"/>
</dbReference>
<keyword evidence="2" id="KW-0012">Acyltransferase</keyword>
<dbReference type="InterPro" id="IPR006464">
    <property type="entry name" value="AcTrfase_RimI/Ard1"/>
</dbReference>
<reference evidence="6" key="1">
    <citation type="journal article" date="2019" name="Int. J. Syst. Evol. Microbiol.">
        <title>The Global Catalogue of Microorganisms (GCM) 10K type strain sequencing project: providing services to taxonomists for standard genome sequencing and annotation.</title>
        <authorList>
            <consortium name="The Broad Institute Genomics Platform"/>
            <consortium name="The Broad Institute Genome Sequencing Center for Infectious Disease"/>
            <person name="Wu L."/>
            <person name="Ma J."/>
        </authorList>
    </citation>
    <scope>NUCLEOTIDE SEQUENCE [LARGE SCALE GENOMIC DNA]</scope>
    <source>
        <strain evidence="6">CGMCC 1.15341</strain>
    </source>
</reference>
<evidence type="ECO:0000259" key="4">
    <source>
        <dbReference type="PROSITE" id="PS51186"/>
    </source>
</evidence>
<dbReference type="Pfam" id="PF00583">
    <property type="entry name" value="Acetyltransf_1"/>
    <property type="match status" value="1"/>
</dbReference>
<name>A0ABQ1KUZ0_9GAMM</name>
<comment type="similarity">
    <text evidence="3">Belongs to the acetyltransferase family. RimI subfamily.</text>
</comment>
<dbReference type="SUPFAM" id="SSF55729">
    <property type="entry name" value="Acyl-CoA N-acyltransferases (Nat)"/>
    <property type="match status" value="1"/>
</dbReference>
<keyword evidence="1" id="KW-0808">Transferase</keyword>
<dbReference type="RefSeq" id="WP_188751311.1">
    <property type="nucleotide sequence ID" value="NZ_BMIJ01000008.1"/>
</dbReference>
<dbReference type="NCBIfam" id="TIGR01575">
    <property type="entry name" value="rimI"/>
    <property type="match status" value="1"/>
</dbReference>
<evidence type="ECO:0000256" key="3">
    <source>
        <dbReference type="RuleBase" id="RU363094"/>
    </source>
</evidence>
<evidence type="ECO:0000313" key="6">
    <source>
        <dbReference type="Proteomes" id="UP000629025"/>
    </source>
</evidence>
<evidence type="ECO:0000256" key="2">
    <source>
        <dbReference type="ARBA" id="ARBA00023315"/>
    </source>
</evidence>
<dbReference type="EMBL" id="BMIJ01000008">
    <property type="protein sequence ID" value="GGC08264.1"/>
    <property type="molecule type" value="Genomic_DNA"/>
</dbReference>
<comment type="function">
    <text evidence="3">Acetylates the N-terminal alanine of ribosomal protein bS18.</text>
</comment>
<dbReference type="Proteomes" id="UP000629025">
    <property type="component" value="Unassembled WGS sequence"/>
</dbReference>
<dbReference type="Gene3D" id="3.40.630.30">
    <property type="match status" value="1"/>
</dbReference>
<comment type="subcellular location">
    <subcellularLocation>
        <location evidence="3">Cytoplasm</location>
    </subcellularLocation>
</comment>
<gene>
    <name evidence="5" type="ORF">GCM10011352_38270</name>
</gene>
<keyword evidence="6" id="KW-1185">Reference proteome</keyword>
<dbReference type="InterPro" id="IPR000182">
    <property type="entry name" value="GNAT_dom"/>
</dbReference>
<dbReference type="InterPro" id="IPR016181">
    <property type="entry name" value="Acyl_CoA_acyltransferase"/>
</dbReference>
<dbReference type="EC" id="2.3.1.266" evidence="3"/>
<protein>
    <recommendedName>
        <fullName evidence="3">[Ribosomal protein bS18]-alanine N-acetyltransferase</fullName>
        <ecNumber evidence="3">2.3.1.266</ecNumber>
    </recommendedName>
</protein>
<dbReference type="PANTHER" id="PTHR43877">
    <property type="entry name" value="AMINOALKYLPHOSPHONATE N-ACETYLTRANSFERASE-RELATED-RELATED"/>
    <property type="match status" value="1"/>
</dbReference>
<dbReference type="InterPro" id="IPR050832">
    <property type="entry name" value="Bact_Acetyltransf"/>
</dbReference>
<comment type="catalytic activity">
    <reaction evidence="3">
        <text>N-terminal L-alanyl-[ribosomal protein bS18] + acetyl-CoA = N-terminal N(alpha)-acetyl-L-alanyl-[ribosomal protein bS18] + CoA + H(+)</text>
        <dbReference type="Rhea" id="RHEA:43756"/>
        <dbReference type="Rhea" id="RHEA-COMP:10676"/>
        <dbReference type="Rhea" id="RHEA-COMP:10677"/>
        <dbReference type="ChEBI" id="CHEBI:15378"/>
        <dbReference type="ChEBI" id="CHEBI:57287"/>
        <dbReference type="ChEBI" id="CHEBI:57288"/>
        <dbReference type="ChEBI" id="CHEBI:64718"/>
        <dbReference type="ChEBI" id="CHEBI:83683"/>
        <dbReference type="EC" id="2.3.1.266"/>
    </reaction>
</comment>
<dbReference type="PROSITE" id="PS51186">
    <property type="entry name" value="GNAT"/>
    <property type="match status" value="1"/>
</dbReference>
<feature type="domain" description="N-acetyltransferase" evidence="4">
    <location>
        <begin position="4"/>
        <end position="150"/>
    </location>
</feature>
<dbReference type="CDD" id="cd04301">
    <property type="entry name" value="NAT_SF"/>
    <property type="match status" value="1"/>
</dbReference>
<accession>A0ABQ1KUZ0</accession>